<accession>A0ABS9E391</accession>
<keyword evidence="3" id="KW-1185">Reference proteome</keyword>
<evidence type="ECO:0000256" key="1">
    <source>
        <dbReference type="SAM" id="Phobius"/>
    </source>
</evidence>
<proteinExistence type="predicted"/>
<dbReference type="Proteomes" id="UP001201217">
    <property type="component" value="Unassembled WGS sequence"/>
</dbReference>
<organism evidence="2 3">
    <name type="scientific">Maritalea mediterranea</name>
    <dbReference type="NCBI Taxonomy" id="2909667"/>
    <lineage>
        <taxon>Bacteria</taxon>
        <taxon>Pseudomonadati</taxon>
        <taxon>Pseudomonadota</taxon>
        <taxon>Alphaproteobacteria</taxon>
        <taxon>Hyphomicrobiales</taxon>
        <taxon>Devosiaceae</taxon>
        <taxon>Maritalea</taxon>
    </lineage>
</organism>
<protein>
    <submittedName>
        <fullName evidence="2">Uncharacterized protein</fullName>
    </submittedName>
</protein>
<comment type="caution">
    <text evidence="2">The sequence shown here is derived from an EMBL/GenBank/DDBJ whole genome shotgun (WGS) entry which is preliminary data.</text>
</comment>
<evidence type="ECO:0000313" key="3">
    <source>
        <dbReference type="Proteomes" id="UP001201217"/>
    </source>
</evidence>
<feature type="transmembrane region" description="Helical" evidence="1">
    <location>
        <begin position="12"/>
        <end position="30"/>
    </location>
</feature>
<keyword evidence="1" id="KW-1133">Transmembrane helix</keyword>
<dbReference type="RefSeq" id="WP_236112912.1">
    <property type="nucleotide sequence ID" value="NZ_JAKGTI010000001.1"/>
</dbReference>
<feature type="transmembrane region" description="Helical" evidence="1">
    <location>
        <begin position="37"/>
        <end position="56"/>
    </location>
</feature>
<keyword evidence="1" id="KW-0472">Membrane</keyword>
<keyword evidence="1" id="KW-0812">Transmembrane</keyword>
<sequence length="66" mass="7241">MLARVMNFVEMNSVTVLVLSAVVLVLYVVARTLSARWPVALTFSTLPIIVFIFYTQNGGPFGAGMF</sequence>
<name>A0ABS9E391_9HYPH</name>
<evidence type="ECO:0000313" key="2">
    <source>
        <dbReference type="EMBL" id="MCF4097343.1"/>
    </source>
</evidence>
<gene>
    <name evidence="2" type="ORF">L1I42_02435</name>
</gene>
<dbReference type="EMBL" id="JAKGTI010000001">
    <property type="protein sequence ID" value="MCF4097343.1"/>
    <property type="molecule type" value="Genomic_DNA"/>
</dbReference>
<reference evidence="2 3" key="1">
    <citation type="submission" date="2022-01" db="EMBL/GenBank/DDBJ databases">
        <title>Maritalea mediterranea sp. nov., isolated from marine plastic residues from the Malva-rosa beach (Valencia, Spain).</title>
        <authorList>
            <person name="Vidal-Verdu A."/>
            <person name="Molina-Menor E."/>
            <person name="Pascual J."/>
            <person name="Pereto J."/>
            <person name="Porcar M."/>
        </authorList>
    </citation>
    <scope>NUCLEOTIDE SEQUENCE [LARGE SCALE GENOMIC DNA]</scope>
    <source>
        <strain evidence="2 3">P4.10X</strain>
    </source>
</reference>